<dbReference type="Proteomes" id="UP000295560">
    <property type="component" value="Unassembled WGS sequence"/>
</dbReference>
<dbReference type="InterPro" id="IPR051262">
    <property type="entry name" value="SMP-30/CGR1_Lactonase"/>
</dbReference>
<feature type="domain" description="SMP-30/Gluconolactonase/LRE-like region" evidence="1">
    <location>
        <begin position="13"/>
        <end position="245"/>
    </location>
</feature>
<dbReference type="Pfam" id="PF08450">
    <property type="entry name" value="SGL"/>
    <property type="match status" value="1"/>
</dbReference>
<dbReference type="EMBL" id="SMFZ01000002">
    <property type="protein sequence ID" value="TCK21968.1"/>
    <property type="molecule type" value="Genomic_DNA"/>
</dbReference>
<evidence type="ECO:0000313" key="3">
    <source>
        <dbReference type="Proteomes" id="UP000295560"/>
    </source>
</evidence>
<dbReference type="InterPro" id="IPR013658">
    <property type="entry name" value="SGL"/>
</dbReference>
<protein>
    <submittedName>
        <fullName evidence="2">Sugar lactone lactonase YvrE</fullName>
    </submittedName>
</protein>
<dbReference type="PANTHER" id="PTHR47572">
    <property type="entry name" value="LIPOPROTEIN-RELATED"/>
    <property type="match status" value="1"/>
</dbReference>
<dbReference type="AlphaFoldDB" id="A0A4R1HJD9"/>
<dbReference type="RefSeq" id="WP_165922544.1">
    <property type="nucleotide sequence ID" value="NZ_SMFZ01000002.1"/>
</dbReference>
<name>A0A4R1HJD9_PSEEN</name>
<dbReference type="PANTHER" id="PTHR47572:SF5">
    <property type="entry name" value="BLR2277 PROTEIN"/>
    <property type="match status" value="1"/>
</dbReference>
<dbReference type="SUPFAM" id="SSF63829">
    <property type="entry name" value="Calcium-dependent phosphotriesterase"/>
    <property type="match status" value="1"/>
</dbReference>
<reference evidence="2 3" key="1">
    <citation type="submission" date="2019-03" db="EMBL/GenBank/DDBJ databases">
        <title>Sequencing the genomes of 1000 actinobacteria strains.</title>
        <authorList>
            <person name="Klenk H.-P."/>
        </authorList>
    </citation>
    <scope>NUCLEOTIDE SEQUENCE [LARGE SCALE GENOMIC DNA]</scope>
    <source>
        <strain evidence="2 3">DSM 44969</strain>
    </source>
</reference>
<dbReference type="InterPro" id="IPR011042">
    <property type="entry name" value="6-blade_b-propeller_TolB-like"/>
</dbReference>
<sequence length="276" mass="29439">MRTTTLCDDTVWGEALRCSAGTVWSSDTQAGQLLQVGDAGVFRRTLDRPVNGSWVLPDGRLAVARWHDKRIDVLSDDGFEPHADLTGLVREAVGDMTGTPDGRLYLDDMGPNPHSGDPVGRILVIDPDGSARVAAEGLRFPNGLAVVGDVLIAAETHATRLTAFDIVADGRLENPRTWADLAASLGPDHRPDGIWPAPDGSVWVAATAGEEFVRVDGSRVLDRVPTPGEFAISCCLDGTSLFISASRSTDPELALLTEALPQKKVRGRIARVELSG</sequence>
<evidence type="ECO:0000259" key="1">
    <source>
        <dbReference type="Pfam" id="PF08450"/>
    </source>
</evidence>
<comment type="caution">
    <text evidence="2">The sequence shown here is derived from an EMBL/GenBank/DDBJ whole genome shotgun (WGS) entry which is preliminary data.</text>
</comment>
<proteinExistence type="predicted"/>
<evidence type="ECO:0000313" key="2">
    <source>
        <dbReference type="EMBL" id="TCK21968.1"/>
    </source>
</evidence>
<accession>A0A4R1HJD9</accession>
<gene>
    <name evidence="2" type="ORF">EV378_5965</name>
</gene>
<dbReference type="Gene3D" id="2.120.10.30">
    <property type="entry name" value="TolB, C-terminal domain"/>
    <property type="match status" value="1"/>
</dbReference>
<keyword evidence="3" id="KW-1185">Reference proteome</keyword>
<organism evidence="2 3">
    <name type="scientific">Pseudonocardia endophytica</name>
    <dbReference type="NCBI Taxonomy" id="401976"/>
    <lineage>
        <taxon>Bacteria</taxon>
        <taxon>Bacillati</taxon>
        <taxon>Actinomycetota</taxon>
        <taxon>Actinomycetes</taxon>
        <taxon>Pseudonocardiales</taxon>
        <taxon>Pseudonocardiaceae</taxon>
        <taxon>Pseudonocardia</taxon>
    </lineage>
</organism>